<sequence length="220" mass="23088">MSIQKAKMDPCTSDNSSLAISDAGLLRGAIGLAIISLIGFGLIYPLAGVGLGQALFQDTANGSLIKQDGKVVGSSLVAQPFSDGRYFQPRPSAANYDAMSVSGSNQARTNPELRLRIAEAQAVVAQRDGVAPSAIPSDLVTQSGGGIDPHISPQAATIQVERVARTRGIKREMIEDLIIQHTQAKQFGLLGQSRVNVLQLNLALDALSSKPSVAHHAAIR</sequence>
<evidence type="ECO:0000313" key="12">
    <source>
        <dbReference type="EMBL" id="HBP29348.1"/>
    </source>
</evidence>
<proteinExistence type="inferred from homology"/>
<comment type="function">
    <text evidence="11">Part of the high-affinity ATP-driven potassium transport (or Kdp) system, which catalyzes the hydrolysis of ATP coupled with the electrogenic transport of potassium into the cytoplasm. This subunit acts as a catalytic chaperone that increases the ATP-binding affinity of the ATP-hydrolyzing subunit KdpB by the formation of a transient KdpB/KdpC/ATP ternary complex.</text>
</comment>
<reference evidence="12 13" key="1">
    <citation type="journal article" date="2018" name="Nat. Biotechnol.">
        <title>A standardized bacterial taxonomy based on genome phylogeny substantially revises the tree of life.</title>
        <authorList>
            <person name="Parks D.H."/>
            <person name="Chuvochina M."/>
            <person name="Waite D.W."/>
            <person name="Rinke C."/>
            <person name="Skarshewski A."/>
            <person name="Chaumeil P.A."/>
            <person name="Hugenholtz P."/>
        </authorList>
    </citation>
    <scope>NUCLEOTIDE SEQUENCE [LARGE SCALE GENOMIC DNA]</scope>
    <source>
        <strain evidence="12">UBA10707</strain>
    </source>
</reference>
<dbReference type="NCBIfam" id="TIGR00681">
    <property type="entry name" value="kdpC"/>
    <property type="match status" value="1"/>
</dbReference>
<dbReference type="PANTHER" id="PTHR30042:SF2">
    <property type="entry name" value="POTASSIUM-TRANSPORTING ATPASE KDPC SUBUNIT"/>
    <property type="match status" value="1"/>
</dbReference>
<evidence type="ECO:0000256" key="6">
    <source>
        <dbReference type="ARBA" id="ARBA00022840"/>
    </source>
</evidence>
<keyword evidence="6 11" id="KW-0067">ATP-binding</keyword>
<dbReference type="AlphaFoldDB" id="A0A356LF12"/>
<comment type="caution">
    <text evidence="12">The sequence shown here is derived from an EMBL/GenBank/DDBJ whole genome shotgun (WGS) entry which is preliminary data.</text>
</comment>
<evidence type="ECO:0000256" key="5">
    <source>
        <dbReference type="ARBA" id="ARBA00022741"/>
    </source>
</evidence>
<evidence type="ECO:0000256" key="3">
    <source>
        <dbReference type="ARBA" id="ARBA00022538"/>
    </source>
</evidence>
<evidence type="ECO:0000256" key="1">
    <source>
        <dbReference type="ARBA" id="ARBA00022448"/>
    </source>
</evidence>
<keyword evidence="12" id="KW-0378">Hydrolase</keyword>
<name>A0A356LF12_9BURK</name>
<keyword evidence="8 11" id="KW-1133">Transmembrane helix</keyword>
<comment type="similarity">
    <text evidence="11">Belongs to the KdpC family.</text>
</comment>
<evidence type="ECO:0000256" key="8">
    <source>
        <dbReference type="ARBA" id="ARBA00022989"/>
    </source>
</evidence>
<keyword evidence="10 11" id="KW-0472">Membrane</keyword>
<dbReference type="HAMAP" id="MF_00276">
    <property type="entry name" value="KdpC"/>
    <property type="match status" value="1"/>
</dbReference>
<dbReference type="PIRSF" id="PIRSF001296">
    <property type="entry name" value="K_ATPase_KdpC"/>
    <property type="match status" value="1"/>
</dbReference>
<keyword evidence="1 11" id="KW-0813">Transport</keyword>
<evidence type="ECO:0000313" key="13">
    <source>
        <dbReference type="Proteomes" id="UP000264036"/>
    </source>
</evidence>
<dbReference type="EMBL" id="DOEK01000020">
    <property type="protein sequence ID" value="HBP29348.1"/>
    <property type="molecule type" value="Genomic_DNA"/>
</dbReference>
<dbReference type="GO" id="GO:0008556">
    <property type="term" value="F:P-type potassium transmembrane transporter activity"/>
    <property type="evidence" value="ECO:0007669"/>
    <property type="project" value="InterPro"/>
</dbReference>
<keyword evidence="7 11" id="KW-0630">Potassium</keyword>
<dbReference type="NCBIfam" id="NF001454">
    <property type="entry name" value="PRK00315.1"/>
    <property type="match status" value="1"/>
</dbReference>
<dbReference type="GO" id="GO:0005886">
    <property type="term" value="C:plasma membrane"/>
    <property type="evidence" value="ECO:0007669"/>
    <property type="project" value="UniProtKB-SubCell"/>
</dbReference>
<dbReference type="Proteomes" id="UP000264036">
    <property type="component" value="Unassembled WGS sequence"/>
</dbReference>
<comment type="subcellular location">
    <subcellularLocation>
        <location evidence="11">Cell membrane</location>
        <topology evidence="11">Single-pass membrane protein</topology>
    </subcellularLocation>
</comment>
<organism evidence="12 13">
    <name type="scientific">Advenella kashmirensis</name>
    <dbReference type="NCBI Taxonomy" id="310575"/>
    <lineage>
        <taxon>Bacteria</taxon>
        <taxon>Pseudomonadati</taxon>
        <taxon>Pseudomonadota</taxon>
        <taxon>Betaproteobacteria</taxon>
        <taxon>Burkholderiales</taxon>
        <taxon>Alcaligenaceae</taxon>
    </lineage>
</organism>
<feature type="transmembrane region" description="Helical" evidence="11">
    <location>
        <begin position="25"/>
        <end position="47"/>
    </location>
</feature>
<dbReference type="InterPro" id="IPR003820">
    <property type="entry name" value="KdpC"/>
</dbReference>
<evidence type="ECO:0000256" key="11">
    <source>
        <dbReference type="HAMAP-Rule" id="MF_00276"/>
    </source>
</evidence>
<gene>
    <name evidence="11" type="primary">kdpC</name>
    <name evidence="12" type="ORF">DD666_08025</name>
</gene>
<keyword evidence="4 11" id="KW-0812">Transmembrane</keyword>
<keyword evidence="9 11" id="KW-0406">Ion transport</keyword>
<evidence type="ECO:0000256" key="7">
    <source>
        <dbReference type="ARBA" id="ARBA00022958"/>
    </source>
</evidence>
<comment type="subunit">
    <text evidence="11">The system is composed of three essential subunits: KdpA, KdpB and KdpC.</text>
</comment>
<keyword evidence="5 11" id="KW-0547">Nucleotide-binding</keyword>
<evidence type="ECO:0000256" key="4">
    <source>
        <dbReference type="ARBA" id="ARBA00022692"/>
    </source>
</evidence>
<dbReference type="GO" id="GO:0005524">
    <property type="term" value="F:ATP binding"/>
    <property type="evidence" value="ECO:0007669"/>
    <property type="project" value="UniProtKB-UniRule"/>
</dbReference>
<keyword evidence="3 11" id="KW-0633">Potassium transport</keyword>
<accession>A0A356LF12</accession>
<dbReference type="GO" id="GO:0016787">
    <property type="term" value="F:hydrolase activity"/>
    <property type="evidence" value="ECO:0007669"/>
    <property type="project" value="UniProtKB-KW"/>
</dbReference>
<dbReference type="Pfam" id="PF02669">
    <property type="entry name" value="KdpC"/>
    <property type="match status" value="1"/>
</dbReference>
<keyword evidence="2 11" id="KW-1003">Cell membrane</keyword>
<evidence type="ECO:0000256" key="10">
    <source>
        <dbReference type="ARBA" id="ARBA00023136"/>
    </source>
</evidence>
<evidence type="ECO:0000256" key="2">
    <source>
        <dbReference type="ARBA" id="ARBA00022475"/>
    </source>
</evidence>
<evidence type="ECO:0000256" key="9">
    <source>
        <dbReference type="ARBA" id="ARBA00023065"/>
    </source>
</evidence>
<dbReference type="PANTHER" id="PTHR30042">
    <property type="entry name" value="POTASSIUM-TRANSPORTING ATPASE C CHAIN"/>
    <property type="match status" value="1"/>
</dbReference>
<protein>
    <recommendedName>
        <fullName evidence="11">Potassium-transporting ATPase KdpC subunit</fullName>
    </recommendedName>
    <alternativeName>
        <fullName evidence="11">ATP phosphohydrolase [potassium-transporting] C chain</fullName>
    </alternativeName>
    <alternativeName>
        <fullName evidence="11">Potassium-binding and translocating subunit C</fullName>
    </alternativeName>
    <alternativeName>
        <fullName evidence="11">Potassium-translocating ATPase C chain</fullName>
    </alternativeName>
</protein>